<evidence type="ECO:0000256" key="1">
    <source>
        <dbReference type="ARBA" id="ARBA00006817"/>
    </source>
</evidence>
<feature type="domain" description="Activator of Hsp90 ATPase homologue 1/2-like C-terminal" evidence="2">
    <location>
        <begin position="36"/>
        <end position="147"/>
    </location>
</feature>
<dbReference type="EMBL" id="JAAGWF010000002">
    <property type="protein sequence ID" value="NEK56459.1"/>
    <property type="molecule type" value="Genomic_DNA"/>
</dbReference>
<dbReference type="AlphaFoldDB" id="A0A7K3VUX9"/>
<comment type="similarity">
    <text evidence="1">Belongs to the AHA1 family.</text>
</comment>
<dbReference type="Gene3D" id="3.30.530.20">
    <property type="match status" value="1"/>
</dbReference>
<dbReference type="InterPro" id="IPR023393">
    <property type="entry name" value="START-like_dom_sf"/>
</dbReference>
<reference evidence="3 4" key="1">
    <citation type="submission" date="2020-02" db="EMBL/GenBank/DDBJ databases">
        <title>Geodermatophilus sabuli CPCC 205279 I12A-02694.</title>
        <authorList>
            <person name="Jiang Z."/>
        </authorList>
    </citation>
    <scope>NUCLEOTIDE SEQUENCE [LARGE SCALE GENOMIC DNA]</scope>
    <source>
        <strain evidence="3 4">I12A-02694</strain>
    </source>
</reference>
<dbReference type="SUPFAM" id="SSF55961">
    <property type="entry name" value="Bet v1-like"/>
    <property type="match status" value="1"/>
</dbReference>
<comment type="caution">
    <text evidence="3">The sequence shown here is derived from an EMBL/GenBank/DDBJ whole genome shotgun (WGS) entry which is preliminary data.</text>
</comment>
<proteinExistence type="inferred from homology"/>
<gene>
    <name evidence="3" type="ORF">GCU56_01035</name>
</gene>
<dbReference type="InterPro" id="IPR013538">
    <property type="entry name" value="ASHA1/2-like_C"/>
</dbReference>
<dbReference type="Proteomes" id="UP000470246">
    <property type="component" value="Unassembled WGS sequence"/>
</dbReference>
<evidence type="ECO:0000313" key="4">
    <source>
        <dbReference type="Proteomes" id="UP000470246"/>
    </source>
</evidence>
<dbReference type="CDD" id="cd08899">
    <property type="entry name" value="SRPBCC_CalC_Aha1-like_6"/>
    <property type="match status" value="1"/>
</dbReference>
<protein>
    <submittedName>
        <fullName evidence="3">SRPBCC family protein</fullName>
    </submittedName>
</protein>
<keyword evidence="4" id="KW-1185">Reference proteome</keyword>
<organism evidence="3 4">
    <name type="scientific">Geodermatophilus sabuli</name>
    <dbReference type="NCBI Taxonomy" id="1564158"/>
    <lineage>
        <taxon>Bacteria</taxon>
        <taxon>Bacillati</taxon>
        <taxon>Actinomycetota</taxon>
        <taxon>Actinomycetes</taxon>
        <taxon>Geodermatophilales</taxon>
        <taxon>Geodermatophilaceae</taxon>
        <taxon>Geodermatophilus</taxon>
    </lineage>
</organism>
<dbReference type="RefSeq" id="WP_163479645.1">
    <property type="nucleotide sequence ID" value="NZ_JAAGWF010000002.1"/>
</dbReference>
<dbReference type="Pfam" id="PF08327">
    <property type="entry name" value="AHSA1"/>
    <property type="match status" value="1"/>
</dbReference>
<name>A0A7K3VUX9_9ACTN</name>
<evidence type="ECO:0000313" key="3">
    <source>
        <dbReference type="EMBL" id="NEK56459.1"/>
    </source>
</evidence>
<accession>A0A7K3VUX9</accession>
<evidence type="ECO:0000259" key="2">
    <source>
        <dbReference type="Pfam" id="PF08327"/>
    </source>
</evidence>
<sequence length="211" mass="22240">MKDLIDELTAAHRDVQRREDDGTDLFAVRLRRTYPAAVADVWDAVTDPERLVRWFLPVTGDLRPGGSYQLEGNVGGDIVTCEPPRHLAVTWGAPQSVVTVRLTAEAAGRTVLELEHTVPAEFAGSGAGALYVGPGWDVSFLALGTYLRGVVVADPAAWENTLEGQHYSAGSIAAWSEVIGASGTATADEIAAAADTARAQFTPDLVATPGG</sequence>